<sequence>MTSDKMLARVLRNGRLLGKPGLCSVITPDTSGHIAGPGEPVFGRQVDDALVEKTTTRLEIQIHREKLKH</sequence>
<protein>
    <submittedName>
        <fullName evidence="1">Uncharacterized protein</fullName>
    </submittedName>
</protein>
<evidence type="ECO:0000313" key="2">
    <source>
        <dbReference type="Proteomes" id="UP000190648"/>
    </source>
</evidence>
<keyword evidence="2" id="KW-1185">Reference proteome</keyword>
<accession>A0A1V4JJN9</accession>
<comment type="caution">
    <text evidence="1">The sequence shown here is derived from an EMBL/GenBank/DDBJ whole genome shotgun (WGS) entry which is preliminary data.</text>
</comment>
<dbReference type="AlphaFoldDB" id="A0A1V4JJN9"/>
<proteinExistence type="predicted"/>
<name>A0A1V4JJN9_PATFA</name>
<dbReference type="EMBL" id="LSYS01007194">
    <property type="protein sequence ID" value="OPJ72403.1"/>
    <property type="molecule type" value="Genomic_DNA"/>
</dbReference>
<gene>
    <name evidence="1" type="ORF">AV530_018834</name>
</gene>
<organism evidence="1 2">
    <name type="scientific">Patagioenas fasciata monilis</name>
    <dbReference type="NCBI Taxonomy" id="372326"/>
    <lineage>
        <taxon>Eukaryota</taxon>
        <taxon>Metazoa</taxon>
        <taxon>Chordata</taxon>
        <taxon>Craniata</taxon>
        <taxon>Vertebrata</taxon>
        <taxon>Euteleostomi</taxon>
        <taxon>Archelosauria</taxon>
        <taxon>Archosauria</taxon>
        <taxon>Dinosauria</taxon>
        <taxon>Saurischia</taxon>
        <taxon>Theropoda</taxon>
        <taxon>Coelurosauria</taxon>
        <taxon>Aves</taxon>
        <taxon>Neognathae</taxon>
        <taxon>Neoaves</taxon>
        <taxon>Columbimorphae</taxon>
        <taxon>Columbiformes</taxon>
        <taxon>Columbidae</taxon>
        <taxon>Patagioenas</taxon>
    </lineage>
</organism>
<evidence type="ECO:0000313" key="1">
    <source>
        <dbReference type="EMBL" id="OPJ72403.1"/>
    </source>
</evidence>
<dbReference type="Proteomes" id="UP000190648">
    <property type="component" value="Unassembled WGS sequence"/>
</dbReference>
<reference evidence="1 2" key="1">
    <citation type="submission" date="2016-02" db="EMBL/GenBank/DDBJ databases">
        <title>Band-tailed pigeon sequencing and assembly.</title>
        <authorList>
            <person name="Soares A.E."/>
            <person name="Novak B.J."/>
            <person name="Rice E.S."/>
            <person name="O'Connell B."/>
            <person name="Chang D."/>
            <person name="Weber S."/>
            <person name="Shapiro B."/>
        </authorList>
    </citation>
    <scope>NUCLEOTIDE SEQUENCE [LARGE SCALE GENOMIC DNA]</scope>
    <source>
        <strain evidence="1">BTP2013</strain>
        <tissue evidence="1">Blood</tissue>
    </source>
</reference>